<reference evidence="2" key="1">
    <citation type="journal article" date="2014" name="Int. J. Syst. Evol. Microbiol.">
        <title>Complete genome sequence of Corynebacterium casei LMG S-19264T (=DSM 44701T), isolated from a smear-ripened cheese.</title>
        <authorList>
            <consortium name="US DOE Joint Genome Institute (JGI-PGF)"/>
            <person name="Walter F."/>
            <person name="Albersmeier A."/>
            <person name="Kalinowski J."/>
            <person name="Ruckert C."/>
        </authorList>
    </citation>
    <scope>NUCLEOTIDE SEQUENCE</scope>
    <source>
        <strain evidence="2">CCM 7897</strain>
    </source>
</reference>
<accession>A0A917CGA3</accession>
<feature type="region of interest" description="Disordered" evidence="1">
    <location>
        <begin position="29"/>
        <end position="77"/>
    </location>
</feature>
<proteinExistence type="predicted"/>
<name>A0A917CGA3_9HYPH</name>
<dbReference type="RefSeq" id="WP_188583947.1">
    <property type="nucleotide sequence ID" value="NZ_BMCT01000012.1"/>
</dbReference>
<evidence type="ECO:0000313" key="3">
    <source>
        <dbReference type="Proteomes" id="UP000606044"/>
    </source>
</evidence>
<reference evidence="2" key="2">
    <citation type="submission" date="2020-09" db="EMBL/GenBank/DDBJ databases">
        <authorList>
            <person name="Sun Q."/>
            <person name="Sedlacek I."/>
        </authorList>
    </citation>
    <scope>NUCLEOTIDE SEQUENCE</scope>
    <source>
        <strain evidence="2">CCM 7897</strain>
    </source>
</reference>
<comment type="caution">
    <text evidence="2">The sequence shown here is derived from an EMBL/GenBank/DDBJ whole genome shotgun (WGS) entry which is preliminary data.</text>
</comment>
<evidence type="ECO:0000256" key="1">
    <source>
        <dbReference type="SAM" id="MobiDB-lite"/>
    </source>
</evidence>
<keyword evidence="3" id="KW-1185">Reference proteome</keyword>
<dbReference type="AlphaFoldDB" id="A0A917CGA3"/>
<evidence type="ECO:0008006" key="4">
    <source>
        <dbReference type="Google" id="ProtNLM"/>
    </source>
</evidence>
<dbReference type="PROSITE" id="PS51257">
    <property type="entry name" value="PROKAR_LIPOPROTEIN"/>
    <property type="match status" value="1"/>
</dbReference>
<dbReference type="Proteomes" id="UP000606044">
    <property type="component" value="Unassembled WGS sequence"/>
</dbReference>
<evidence type="ECO:0000313" key="2">
    <source>
        <dbReference type="EMBL" id="GGF86986.1"/>
    </source>
</evidence>
<sequence>MLRGRVRIALALILALGVTGCESLDKFNPFGDGKKPLPGTRTPVFPGGVPGVESRAPLLQPSNSNVSLGAAPTVQPD</sequence>
<organism evidence="2 3">
    <name type="scientific">Azorhizobium oxalatiphilum</name>
    <dbReference type="NCBI Taxonomy" id="980631"/>
    <lineage>
        <taxon>Bacteria</taxon>
        <taxon>Pseudomonadati</taxon>
        <taxon>Pseudomonadota</taxon>
        <taxon>Alphaproteobacteria</taxon>
        <taxon>Hyphomicrobiales</taxon>
        <taxon>Xanthobacteraceae</taxon>
        <taxon>Azorhizobium</taxon>
    </lineage>
</organism>
<dbReference type="EMBL" id="BMCT01000012">
    <property type="protein sequence ID" value="GGF86986.1"/>
    <property type="molecule type" value="Genomic_DNA"/>
</dbReference>
<protein>
    <recommendedName>
        <fullName evidence="4">Lipoprotein</fullName>
    </recommendedName>
</protein>
<gene>
    <name evidence="2" type="ORF">GCM10007301_53590</name>
</gene>